<keyword evidence="4 6" id="KW-1015">Disulfide bond</keyword>
<dbReference type="EMBL" id="CACRUW010000018">
    <property type="protein sequence ID" value="VYU51901.1"/>
    <property type="molecule type" value="Genomic_DNA"/>
</dbReference>
<dbReference type="InterPro" id="IPR013740">
    <property type="entry name" value="Redoxin"/>
</dbReference>
<evidence type="ECO:0000256" key="2">
    <source>
        <dbReference type="ARBA" id="ARBA00022862"/>
    </source>
</evidence>
<proteinExistence type="inferred from homology"/>
<reference evidence="8" key="1">
    <citation type="submission" date="2019-11" db="EMBL/GenBank/DDBJ databases">
        <authorList>
            <person name="Feng L."/>
        </authorList>
    </citation>
    <scope>NUCLEOTIDE SEQUENCE</scope>
    <source>
        <strain evidence="8">PdistasonisLFYP31</strain>
    </source>
</reference>
<dbReference type="GO" id="GO:0008379">
    <property type="term" value="F:thioredoxin peroxidase activity"/>
    <property type="evidence" value="ECO:0007669"/>
    <property type="project" value="UniProtKB-UniRule"/>
</dbReference>
<evidence type="ECO:0000256" key="4">
    <source>
        <dbReference type="ARBA" id="ARBA00023157"/>
    </source>
</evidence>
<comment type="subunit">
    <text evidence="6">Homodimer.</text>
</comment>
<dbReference type="PROSITE" id="PS51352">
    <property type="entry name" value="THIOREDOXIN_2"/>
    <property type="match status" value="1"/>
</dbReference>
<evidence type="ECO:0000259" key="7">
    <source>
        <dbReference type="PROSITE" id="PS51352"/>
    </source>
</evidence>
<evidence type="ECO:0000256" key="3">
    <source>
        <dbReference type="ARBA" id="ARBA00023002"/>
    </source>
</evidence>
<evidence type="ECO:0000256" key="5">
    <source>
        <dbReference type="ARBA" id="ARBA00023284"/>
    </source>
</evidence>
<comment type="similarity">
    <text evidence="6">Belongs to the peroxiredoxin family. Tpx subfamily.</text>
</comment>
<keyword evidence="3 6" id="KW-0560">Oxidoreductase</keyword>
<protein>
    <recommendedName>
        <fullName evidence="6">Thiol peroxidase</fullName>
        <shortName evidence="6">Tpx</shortName>
        <ecNumber evidence="6">1.11.1.24</ecNumber>
    </recommendedName>
    <alternativeName>
        <fullName evidence="6">Peroxiredoxin tpx</fullName>
        <shortName evidence="6">Prx</shortName>
    </alternativeName>
    <alternativeName>
        <fullName evidence="6">Thioredoxin peroxidase</fullName>
    </alternativeName>
    <alternativeName>
        <fullName evidence="6">Thioredoxin-dependent peroxiredoxin</fullName>
    </alternativeName>
</protein>
<dbReference type="OMA" id="ITQEPNY"/>
<comment type="function">
    <text evidence="6">Thiol-specific peroxidase that catalyzes the reduction of hydrogen peroxide and organic hydroperoxides to water and alcohols, respectively. Plays a role in cell protection against oxidative stress by detoxifying peroxides.</text>
</comment>
<accession>A0A6N3FIJ5</accession>
<dbReference type="PROSITE" id="PS01265">
    <property type="entry name" value="TPX"/>
    <property type="match status" value="1"/>
</dbReference>
<dbReference type="InterPro" id="IPR050455">
    <property type="entry name" value="Tpx_Peroxidase_subfamily"/>
</dbReference>
<dbReference type="NCBIfam" id="NF001808">
    <property type="entry name" value="PRK00522.1"/>
    <property type="match status" value="1"/>
</dbReference>
<dbReference type="HAMAP" id="MF_00269">
    <property type="entry name" value="Tpx"/>
    <property type="match status" value="1"/>
</dbReference>
<gene>
    <name evidence="6 8" type="primary">tpx</name>
    <name evidence="8" type="ORF">PDLFYP31_02911</name>
</gene>
<name>A0A6N3FIJ5_PARDI</name>
<dbReference type="InterPro" id="IPR036249">
    <property type="entry name" value="Thioredoxin-like_sf"/>
</dbReference>
<dbReference type="InterPro" id="IPR018219">
    <property type="entry name" value="Tpx_CS"/>
</dbReference>
<dbReference type="Pfam" id="PF08534">
    <property type="entry name" value="Redoxin"/>
    <property type="match status" value="1"/>
</dbReference>
<keyword evidence="1 6" id="KW-0575">Peroxidase</keyword>
<evidence type="ECO:0000256" key="1">
    <source>
        <dbReference type="ARBA" id="ARBA00022559"/>
    </source>
</evidence>
<dbReference type="InterPro" id="IPR002065">
    <property type="entry name" value="TPX"/>
</dbReference>
<dbReference type="PANTHER" id="PTHR43110">
    <property type="entry name" value="THIOL PEROXIDASE"/>
    <property type="match status" value="1"/>
</dbReference>
<dbReference type="SUPFAM" id="SSF52833">
    <property type="entry name" value="Thioredoxin-like"/>
    <property type="match status" value="1"/>
</dbReference>
<feature type="active site" description="Cysteine sulfenic acid (-SOH) intermediate" evidence="6">
    <location>
        <position position="93"/>
    </location>
</feature>
<dbReference type="PANTHER" id="PTHR43110:SF1">
    <property type="entry name" value="THIOL PEROXIDASE"/>
    <property type="match status" value="1"/>
</dbReference>
<dbReference type="AlphaFoldDB" id="A0A6N3FIJ5"/>
<keyword evidence="2 6" id="KW-0049">Antioxidant</keyword>
<feature type="disulfide bond" description="Redox-active" evidence="6">
    <location>
        <begin position="93"/>
        <end position="127"/>
    </location>
</feature>
<organism evidence="8">
    <name type="scientific">Parabacteroides distasonis</name>
    <dbReference type="NCBI Taxonomy" id="823"/>
    <lineage>
        <taxon>Bacteria</taxon>
        <taxon>Pseudomonadati</taxon>
        <taxon>Bacteroidota</taxon>
        <taxon>Bacteroidia</taxon>
        <taxon>Bacteroidales</taxon>
        <taxon>Tannerellaceae</taxon>
        <taxon>Parabacteroides</taxon>
    </lineage>
</organism>
<keyword evidence="5 6" id="KW-0676">Redox-active center</keyword>
<dbReference type="EC" id="1.11.1.24" evidence="6"/>
<evidence type="ECO:0000313" key="8">
    <source>
        <dbReference type="EMBL" id="VYU51901.1"/>
    </source>
</evidence>
<comment type="miscellaneous">
    <text evidence="6">The active site is a conserved redox-active cysteine residue, the peroxidatic cysteine (C(P)), which makes the nucleophilic attack on the peroxide substrate. The peroxide oxidizes the C(P)-SH to cysteine sulfenic acid (C(P)-SOH), which then reacts with another cysteine residue, the resolving cysteine (C(R)), to form a disulfide bridge. The disulfide is subsequently reduced by an appropriate electron donor to complete the catalytic cycle. In this atypical 2-Cys peroxiredoxin, C(R) is present in the same subunit to form an intramolecular disulfide. The disulfide is subsequently reduced by thioredoxin.</text>
</comment>
<evidence type="ECO:0000256" key="6">
    <source>
        <dbReference type="HAMAP-Rule" id="MF_00269"/>
    </source>
</evidence>
<sequence length="199" mass="21719">MKKHCLFSFVLSTESCLYLRSQLKVRLFNLHTKMAKVTLKGNEIHTNGELPKVGTEAPDFKGVKSDLSELSLSDLKGKKVVINVFPSLDTSVCAASVRRFNKEAASHPDTVVLAVSKDLPFAHGRFCTTEGIDKVITLSVFRCSCFEDKYGMLLVDGPLKGLLARGVIVVDGAGKVVYEELVPEITTEPNYDAALAALK</sequence>
<dbReference type="InterPro" id="IPR013766">
    <property type="entry name" value="Thioredoxin_domain"/>
</dbReference>
<comment type="catalytic activity">
    <reaction evidence="6">
        <text>a hydroperoxide + [thioredoxin]-dithiol = an alcohol + [thioredoxin]-disulfide + H2O</text>
        <dbReference type="Rhea" id="RHEA:62620"/>
        <dbReference type="Rhea" id="RHEA-COMP:10698"/>
        <dbReference type="Rhea" id="RHEA-COMP:10700"/>
        <dbReference type="ChEBI" id="CHEBI:15377"/>
        <dbReference type="ChEBI" id="CHEBI:29950"/>
        <dbReference type="ChEBI" id="CHEBI:30879"/>
        <dbReference type="ChEBI" id="CHEBI:35924"/>
        <dbReference type="ChEBI" id="CHEBI:50058"/>
        <dbReference type="EC" id="1.11.1.24"/>
    </reaction>
</comment>
<dbReference type="CDD" id="cd03014">
    <property type="entry name" value="PRX_Atyp2cys"/>
    <property type="match status" value="1"/>
</dbReference>
<feature type="domain" description="Thioredoxin" evidence="7">
    <location>
        <begin position="51"/>
        <end position="199"/>
    </location>
</feature>
<dbReference type="Gene3D" id="3.40.30.10">
    <property type="entry name" value="Glutaredoxin"/>
    <property type="match status" value="1"/>
</dbReference>